<gene>
    <name evidence="1" type="ORF">LVIROSA_LOCUS11898</name>
</gene>
<proteinExistence type="predicted"/>
<evidence type="ECO:0000313" key="1">
    <source>
        <dbReference type="EMBL" id="CAH1424710.1"/>
    </source>
</evidence>
<comment type="caution">
    <text evidence="1">The sequence shown here is derived from an EMBL/GenBank/DDBJ whole genome shotgun (WGS) entry which is preliminary data.</text>
</comment>
<accession>A0AAU9MRU9</accession>
<evidence type="ECO:0000313" key="2">
    <source>
        <dbReference type="Proteomes" id="UP001157418"/>
    </source>
</evidence>
<keyword evidence="2" id="KW-1185">Reference proteome</keyword>
<reference evidence="1 2" key="1">
    <citation type="submission" date="2022-01" db="EMBL/GenBank/DDBJ databases">
        <authorList>
            <person name="Xiong W."/>
            <person name="Schranz E."/>
        </authorList>
    </citation>
    <scope>NUCLEOTIDE SEQUENCE [LARGE SCALE GENOMIC DNA]</scope>
</reference>
<dbReference type="EMBL" id="CAKMRJ010001848">
    <property type="protein sequence ID" value="CAH1424710.1"/>
    <property type="molecule type" value="Genomic_DNA"/>
</dbReference>
<dbReference type="Proteomes" id="UP001157418">
    <property type="component" value="Unassembled WGS sequence"/>
</dbReference>
<organism evidence="1 2">
    <name type="scientific">Lactuca virosa</name>
    <dbReference type="NCBI Taxonomy" id="75947"/>
    <lineage>
        <taxon>Eukaryota</taxon>
        <taxon>Viridiplantae</taxon>
        <taxon>Streptophyta</taxon>
        <taxon>Embryophyta</taxon>
        <taxon>Tracheophyta</taxon>
        <taxon>Spermatophyta</taxon>
        <taxon>Magnoliopsida</taxon>
        <taxon>eudicotyledons</taxon>
        <taxon>Gunneridae</taxon>
        <taxon>Pentapetalae</taxon>
        <taxon>asterids</taxon>
        <taxon>campanulids</taxon>
        <taxon>Asterales</taxon>
        <taxon>Asteraceae</taxon>
        <taxon>Cichorioideae</taxon>
        <taxon>Cichorieae</taxon>
        <taxon>Lactucinae</taxon>
        <taxon>Lactuca</taxon>
    </lineage>
</organism>
<protein>
    <submittedName>
        <fullName evidence="1">Uncharacterized protein</fullName>
    </submittedName>
</protein>
<sequence length="69" mass="7793">MVAREEIYVGRGSITLRGTCYQPKCFAESKEEICNKKHHYLPTMLDLMSAGTNFFSIFTSSMTNGHSII</sequence>
<dbReference type="AlphaFoldDB" id="A0AAU9MRU9"/>
<name>A0AAU9MRU9_9ASTR</name>